<feature type="region of interest" description="Disordered" evidence="3">
    <location>
        <begin position="529"/>
        <end position="549"/>
    </location>
</feature>
<proteinExistence type="inferred from homology"/>
<dbReference type="InterPro" id="IPR045851">
    <property type="entry name" value="AMP-bd_C_sf"/>
</dbReference>
<dbReference type="SUPFAM" id="SSF56801">
    <property type="entry name" value="Acetyl-CoA synthetase-like"/>
    <property type="match status" value="3"/>
</dbReference>
<dbReference type="PANTHER" id="PTHR43201">
    <property type="entry name" value="ACYL-COA SYNTHETASE"/>
    <property type="match status" value="1"/>
</dbReference>
<dbReference type="Pfam" id="PF00501">
    <property type="entry name" value="AMP-binding"/>
    <property type="match status" value="1"/>
</dbReference>
<protein>
    <submittedName>
        <fullName evidence="6">Acyl-CoA synthetase family member 3, mitochondrial</fullName>
    </submittedName>
</protein>
<dbReference type="Proteomes" id="UP000700334">
    <property type="component" value="Unassembled WGS sequence"/>
</dbReference>
<sequence length="997" mass="106791">MPELRARSRRCRGSLPGRTRCARRGRFQFRFGRAAAARDLPPPAASPVIMLASTTQAHMAMSFQRLMRALAPHRPAVAVGHRQSVPLHSAPAPQPDGSAPVFTRALAFGDRTALVDRHGRHSYRELHRRSLGLARALCRLRACADGDLREERVAFLCSNDASYVLAQWAVWMSGGVAVPLHPGHPPAQLEYFLQDSRSSVALASPEHMELLRPVAGRLGVPLLPLAPEACAGAEEPGEAAVPTRGWWDRGAMIIYTSGTTGRPKGVLSTHRSIKAVSEATRGAPRPEQRRASAQAAPPQALRPACPQVTGLVRSWAWTQDDVILHVLPLHHVHGVVNKLLCPLWVGATCVMLPKFNAQQVWEKLLSAEAPRVNVFMAVPTIYAKLLDYHERHFAQPHVRDFVRAVCEERIRLMVSGSAALPLPLLERWRAATGHTLLERYGMTEIGMALSNPLRPVAARLPGAVGTPLPGVQVRIVSQSPQHGSPYLLHAHGDEQGTQERPRARRLDVALRWEGSCLLLVGVQACGLGRPPQPRVAPGHASPSEAEAGSGPALAAETCCSEAGSVKCPGAARTVDPQAVLAASGPTRPRWSCPATHLLPGHRHPCLADALRTPGRGRVTPGLEEKEGELLVRGPSVFREYWGRPEATRTAFTPDGWFRTGPSRHRGLSLWRGLGLPARSTRSRQSRASVQLLQEGSQCPGSSLRPPGGGGSRRRAAPLGLQVLLDAWCAVSPVCRPAVPAAAEEPRSVAATPTHGGASLHRGPGFGHLPRQPDQRLRRAGGHGLPATGPGGRGCPRDGLVPTPGRAAVPEPSWRTSSAMGGMWGPVHPPCGSGRRCPGQAAPGRGLGAMEDTGSELGRGQGRAGLSAGDTAVFRDGAYWIRGRTSVDIIKSGGYKVSALEVERVLLAHPSITDVAVVGVPDVTWGQRVTAVLTLREGHTLSPRELKEWARGVLAPYAVPSELLLLEEIPRNPMGKVNKKDLLRQLFPDARGDPAGPA</sequence>
<evidence type="ECO:0000313" key="6">
    <source>
        <dbReference type="EMBL" id="KAG8508155.1"/>
    </source>
</evidence>
<dbReference type="FunFam" id="3.30.300.30:FF:000031">
    <property type="entry name" value="Acyl-CoA synthetase family member 3"/>
    <property type="match status" value="1"/>
</dbReference>
<dbReference type="InterPro" id="IPR020845">
    <property type="entry name" value="AMP-binding_CS"/>
</dbReference>
<evidence type="ECO:0000259" key="4">
    <source>
        <dbReference type="Pfam" id="PF00501"/>
    </source>
</evidence>
<keyword evidence="7" id="KW-1185">Reference proteome</keyword>
<feature type="region of interest" description="Disordered" evidence="3">
    <location>
        <begin position="677"/>
        <end position="714"/>
    </location>
</feature>
<dbReference type="PROSITE" id="PS00455">
    <property type="entry name" value="AMP_BINDING"/>
    <property type="match status" value="1"/>
</dbReference>
<name>A0A8J5ZYI5_GALPY</name>
<feature type="domain" description="AMP-dependent synthetase/ligase" evidence="4">
    <location>
        <begin position="104"/>
        <end position="479"/>
    </location>
</feature>
<comment type="similarity">
    <text evidence="1">Belongs to the ATP-dependent AMP-binding enzyme family.</text>
</comment>
<dbReference type="Gene3D" id="3.40.50.12780">
    <property type="entry name" value="N-terminal domain of ligase-like"/>
    <property type="match status" value="2"/>
</dbReference>
<feature type="region of interest" description="Disordered" evidence="3">
    <location>
        <begin position="276"/>
        <end position="299"/>
    </location>
</feature>
<dbReference type="GO" id="GO:0006631">
    <property type="term" value="P:fatty acid metabolic process"/>
    <property type="evidence" value="ECO:0007669"/>
    <property type="project" value="TreeGrafter"/>
</dbReference>
<dbReference type="GO" id="GO:0031956">
    <property type="term" value="F:medium-chain fatty acid-CoA ligase activity"/>
    <property type="evidence" value="ECO:0007669"/>
    <property type="project" value="TreeGrafter"/>
</dbReference>
<feature type="domain" description="AMP-binding enzyme C-terminal" evidence="5">
    <location>
        <begin position="900"/>
        <end position="975"/>
    </location>
</feature>
<keyword evidence="2" id="KW-0443">Lipid metabolism</keyword>
<reference evidence="6" key="1">
    <citation type="journal article" date="2021" name="Evol. Appl.">
        <title>The genome of the Pyrenean desman and the effects of bottlenecks and inbreeding on the genomic landscape of an endangered species.</title>
        <authorList>
            <person name="Escoda L."/>
            <person name="Castresana J."/>
        </authorList>
    </citation>
    <scope>NUCLEOTIDE SEQUENCE</scope>
    <source>
        <strain evidence="6">IBE-C5619</strain>
    </source>
</reference>
<dbReference type="InterPro" id="IPR042099">
    <property type="entry name" value="ANL_N_sf"/>
</dbReference>
<evidence type="ECO:0000256" key="2">
    <source>
        <dbReference type="ARBA" id="ARBA00023098"/>
    </source>
</evidence>
<dbReference type="InterPro" id="IPR025110">
    <property type="entry name" value="AMP-bd_C"/>
</dbReference>
<dbReference type="InterPro" id="IPR000873">
    <property type="entry name" value="AMP-dep_synth/lig_dom"/>
</dbReference>
<dbReference type="EMBL" id="JAGFMF010012068">
    <property type="protein sequence ID" value="KAG8508155.1"/>
    <property type="molecule type" value="Genomic_DNA"/>
</dbReference>
<dbReference type="Pfam" id="PF13193">
    <property type="entry name" value="AMP-binding_C"/>
    <property type="match status" value="1"/>
</dbReference>
<comment type="caution">
    <text evidence="6">The sequence shown here is derived from an EMBL/GenBank/DDBJ whole genome shotgun (WGS) entry which is preliminary data.</text>
</comment>
<dbReference type="OrthoDB" id="2962993at2759"/>
<organism evidence="6 7">
    <name type="scientific">Galemys pyrenaicus</name>
    <name type="common">Iberian desman</name>
    <name type="synonym">Pyrenean desman</name>
    <dbReference type="NCBI Taxonomy" id="202257"/>
    <lineage>
        <taxon>Eukaryota</taxon>
        <taxon>Metazoa</taxon>
        <taxon>Chordata</taxon>
        <taxon>Craniata</taxon>
        <taxon>Vertebrata</taxon>
        <taxon>Euteleostomi</taxon>
        <taxon>Mammalia</taxon>
        <taxon>Eutheria</taxon>
        <taxon>Laurasiatheria</taxon>
        <taxon>Eulipotyphla</taxon>
        <taxon>Talpidae</taxon>
        <taxon>Galemys</taxon>
    </lineage>
</organism>
<evidence type="ECO:0000256" key="3">
    <source>
        <dbReference type="SAM" id="MobiDB-lite"/>
    </source>
</evidence>
<dbReference type="PANTHER" id="PTHR43201:SF8">
    <property type="entry name" value="ACYL-COA SYNTHETASE FAMILY MEMBER 3"/>
    <property type="match status" value="1"/>
</dbReference>
<accession>A0A8J5ZYI5</accession>
<gene>
    <name evidence="6" type="ORF">J0S82_010712</name>
</gene>
<dbReference type="AlphaFoldDB" id="A0A8J5ZYI5"/>
<evidence type="ECO:0000259" key="5">
    <source>
        <dbReference type="Pfam" id="PF13193"/>
    </source>
</evidence>
<feature type="region of interest" description="Disordered" evidence="3">
    <location>
        <begin position="742"/>
        <end position="797"/>
    </location>
</feature>
<evidence type="ECO:0000256" key="1">
    <source>
        <dbReference type="ARBA" id="ARBA00006432"/>
    </source>
</evidence>
<evidence type="ECO:0000313" key="7">
    <source>
        <dbReference type="Proteomes" id="UP000700334"/>
    </source>
</evidence>
<dbReference type="Gene3D" id="3.30.300.30">
    <property type="match status" value="1"/>
</dbReference>